<dbReference type="AlphaFoldDB" id="A0A4W2FJC3"/>
<gene>
    <name evidence="2" type="primary">LOC113907259</name>
</gene>
<dbReference type="GO" id="GO:0006749">
    <property type="term" value="P:glutathione metabolic process"/>
    <property type="evidence" value="ECO:0007669"/>
    <property type="project" value="TreeGrafter"/>
</dbReference>
<organism evidence="2 3">
    <name type="scientific">Bos indicus x Bos taurus</name>
    <name type="common">Hybrid cattle</name>
    <dbReference type="NCBI Taxonomy" id="30522"/>
    <lineage>
        <taxon>Eukaryota</taxon>
        <taxon>Metazoa</taxon>
        <taxon>Chordata</taxon>
        <taxon>Craniata</taxon>
        <taxon>Vertebrata</taxon>
        <taxon>Euteleostomi</taxon>
        <taxon>Mammalia</taxon>
        <taxon>Eutheria</taxon>
        <taxon>Laurasiatheria</taxon>
        <taxon>Artiodactyla</taxon>
        <taxon>Ruminantia</taxon>
        <taxon>Pecora</taxon>
        <taxon>Bovidae</taxon>
        <taxon>Bovinae</taxon>
        <taxon>Bos</taxon>
    </lineage>
</organism>
<protein>
    <submittedName>
        <fullName evidence="2">Glutathione S-transferase theta-4</fullName>
    </submittedName>
</protein>
<dbReference type="InterPro" id="IPR036282">
    <property type="entry name" value="Glutathione-S-Trfase_C_sf"/>
</dbReference>
<dbReference type="GO" id="GO:0004364">
    <property type="term" value="F:glutathione transferase activity"/>
    <property type="evidence" value="ECO:0007669"/>
    <property type="project" value="TreeGrafter"/>
</dbReference>
<proteinExistence type="predicted"/>
<dbReference type="Proteomes" id="UP000429181">
    <property type="component" value="Chromosome 17"/>
</dbReference>
<accession>A0A4W2FJC3</accession>
<reference evidence="2" key="2">
    <citation type="submission" date="2025-08" db="UniProtKB">
        <authorList>
            <consortium name="Ensembl"/>
        </authorList>
    </citation>
    <scope>IDENTIFICATION</scope>
</reference>
<dbReference type="Gene3D" id="1.20.1050.10">
    <property type="match status" value="2"/>
</dbReference>
<evidence type="ECO:0000259" key="1">
    <source>
        <dbReference type="PROSITE" id="PS50405"/>
    </source>
</evidence>
<reference evidence="2 3" key="1">
    <citation type="submission" date="2018-11" db="EMBL/GenBank/DDBJ databases">
        <title>Haplotype-resolved cattle genomes.</title>
        <authorList>
            <person name="Low W.Y."/>
            <person name="Tearle R."/>
            <person name="Bickhart D.M."/>
            <person name="Rosen B.D."/>
            <person name="Koren S."/>
            <person name="Rhie A."/>
            <person name="Hiendleder S."/>
            <person name="Phillippy A.M."/>
            <person name="Smith T.P.L."/>
            <person name="Williams J.L."/>
        </authorList>
    </citation>
    <scope>NUCLEOTIDE SEQUENCE [LARGE SCALE GENOMIC DNA]</scope>
</reference>
<sequence length="351" mass="39461">MRGARPGWVGTGPGHRLRWAACGWASASRGGAQHGPGALPGPAVPVLPRRLHLRQEEQHPLRLPVCGSAERFFLTMMNGGQGGTVGTRRVPGLSPSAPAFSAAVQLPIRAAEVTGARVLIPHCHHHSREYIEINPLRKLPSLRDGKFILSESAPSHWYPPDLHMRARVDEFMAWQHTAIQLPMNKILWMKGLSRWTTREVPHPSEQGPQAPSTHWNCQRRRYHFTSLLLIPMITGDEVPAEKTEQMLAEVKNNLKLFEEKFLQDKMFITGDNISLADLVALVEMMQPMAGNHNVFLNSAKLAEWRMRVELAIGSTLFCEAHDRLVKLAEWDCSTLDPMVKERICDLLQKFK</sequence>
<name>A0A4W2FJC3_BOBOX</name>
<dbReference type="PROSITE" id="PS50405">
    <property type="entry name" value="GST_CTER"/>
    <property type="match status" value="1"/>
</dbReference>
<dbReference type="InterPro" id="IPR010987">
    <property type="entry name" value="Glutathione-S-Trfase_C-like"/>
</dbReference>
<evidence type="ECO:0000313" key="2">
    <source>
        <dbReference type="Ensembl" id="ENSBIXP00005005182.1"/>
    </source>
</evidence>
<feature type="domain" description="GST C-terminal" evidence="1">
    <location>
        <begin position="161"/>
        <end position="328"/>
    </location>
</feature>
<dbReference type="GO" id="GO:0005737">
    <property type="term" value="C:cytoplasm"/>
    <property type="evidence" value="ECO:0007669"/>
    <property type="project" value="TreeGrafter"/>
</dbReference>
<dbReference type="GeneTree" id="ENSGT00940000161301"/>
<dbReference type="InterPro" id="IPR004046">
    <property type="entry name" value="GST_C"/>
</dbReference>
<dbReference type="SUPFAM" id="SSF47616">
    <property type="entry name" value="GST C-terminal domain-like"/>
    <property type="match status" value="1"/>
</dbReference>
<dbReference type="InterPro" id="IPR051369">
    <property type="entry name" value="GST_Theta"/>
</dbReference>
<dbReference type="Pfam" id="PF00043">
    <property type="entry name" value="GST_C"/>
    <property type="match status" value="1"/>
</dbReference>
<dbReference type="Ensembl" id="ENSBIXT00005006874.1">
    <property type="protein sequence ID" value="ENSBIXP00005005182.1"/>
    <property type="gene ID" value="ENSBIXG00005000579.1"/>
</dbReference>
<dbReference type="PANTHER" id="PTHR43917:SF13">
    <property type="entry name" value="GLUTATHIONE S-TRANSFERASE THETA-4-RELATED"/>
    <property type="match status" value="1"/>
</dbReference>
<evidence type="ECO:0000313" key="3">
    <source>
        <dbReference type="Proteomes" id="UP000429181"/>
    </source>
</evidence>
<dbReference type="PANTHER" id="PTHR43917">
    <property type="match status" value="1"/>
</dbReference>